<comment type="caution">
    <text evidence="7">The sequence shown here is derived from an EMBL/GenBank/DDBJ whole genome shotgun (WGS) entry which is preliminary data.</text>
</comment>
<dbReference type="InterPro" id="IPR004111">
    <property type="entry name" value="Repressor_TetR_C"/>
</dbReference>
<reference evidence="8" key="1">
    <citation type="journal article" date="2019" name="Int. J. Syst. Evol. Microbiol.">
        <title>The Global Catalogue of Microorganisms (GCM) 10K type strain sequencing project: providing services to taxonomists for standard genome sequencing and annotation.</title>
        <authorList>
            <consortium name="The Broad Institute Genomics Platform"/>
            <consortium name="The Broad Institute Genome Sequencing Center for Infectious Disease"/>
            <person name="Wu L."/>
            <person name="Ma J."/>
        </authorList>
    </citation>
    <scope>NUCLEOTIDE SEQUENCE [LARGE SCALE GENOMIC DNA]</scope>
    <source>
        <strain evidence="8">JCM 17939</strain>
    </source>
</reference>
<feature type="domain" description="HTH tetR-type" evidence="6">
    <location>
        <begin position="6"/>
        <end position="66"/>
    </location>
</feature>
<evidence type="ECO:0000313" key="8">
    <source>
        <dbReference type="Proteomes" id="UP001501442"/>
    </source>
</evidence>
<evidence type="ECO:0000256" key="4">
    <source>
        <dbReference type="ARBA" id="ARBA00023163"/>
    </source>
</evidence>
<evidence type="ECO:0000256" key="5">
    <source>
        <dbReference type="PROSITE-ProRule" id="PRU00335"/>
    </source>
</evidence>
<dbReference type="InterPro" id="IPR003012">
    <property type="entry name" value="Tet_transcr_reg_TetR"/>
</dbReference>
<dbReference type="Pfam" id="PF00440">
    <property type="entry name" value="TetR_N"/>
    <property type="match status" value="1"/>
</dbReference>
<dbReference type="RefSeq" id="WP_345435684.1">
    <property type="nucleotide sequence ID" value="NZ_BAABHK010000011.1"/>
</dbReference>
<dbReference type="InterPro" id="IPR036271">
    <property type="entry name" value="Tet_transcr_reg_TetR-rel_C_sf"/>
</dbReference>
<dbReference type="PRINTS" id="PR00400">
    <property type="entry name" value="TETREPRESSOR"/>
</dbReference>
<protein>
    <submittedName>
        <fullName evidence="7">TetR/AcrR family transcriptional regulator C-terminal domain-containing protein</fullName>
    </submittedName>
</protein>
<dbReference type="PROSITE" id="PS50977">
    <property type="entry name" value="HTH_TETR_2"/>
    <property type="match status" value="1"/>
</dbReference>
<dbReference type="SUPFAM" id="SSF46689">
    <property type="entry name" value="Homeodomain-like"/>
    <property type="match status" value="1"/>
</dbReference>
<feature type="DNA-binding region" description="H-T-H motif" evidence="5">
    <location>
        <begin position="29"/>
        <end position="48"/>
    </location>
</feature>
<organism evidence="7 8">
    <name type="scientific">Actinoallomurus vinaceus</name>
    <dbReference type="NCBI Taxonomy" id="1080074"/>
    <lineage>
        <taxon>Bacteria</taxon>
        <taxon>Bacillati</taxon>
        <taxon>Actinomycetota</taxon>
        <taxon>Actinomycetes</taxon>
        <taxon>Streptosporangiales</taxon>
        <taxon>Thermomonosporaceae</taxon>
        <taxon>Actinoallomurus</taxon>
    </lineage>
</organism>
<accession>A0ABP8UJI0</accession>
<dbReference type="PANTHER" id="PTHR30055:SF151">
    <property type="entry name" value="TRANSCRIPTIONAL REGULATORY PROTEIN"/>
    <property type="match status" value="1"/>
</dbReference>
<dbReference type="SUPFAM" id="SSF48498">
    <property type="entry name" value="Tetracyclin repressor-like, C-terminal domain"/>
    <property type="match status" value="1"/>
</dbReference>
<evidence type="ECO:0000256" key="1">
    <source>
        <dbReference type="ARBA" id="ARBA00022491"/>
    </source>
</evidence>
<keyword evidence="1" id="KW-0678">Repressor</keyword>
<keyword evidence="2" id="KW-0805">Transcription regulation</keyword>
<dbReference type="InterPro" id="IPR009057">
    <property type="entry name" value="Homeodomain-like_sf"/>
</dbReference>
<dbReference type="Gene3D" id="1.10.357.10">
    <property type="entry name" value="Tetracycline Repressor, domain 2"/>
    <property type="match status" value="1"/>
</dbReference>
<gene>
    <name evidence="7" type="ORF">GCM10023196_067090</name>
</gene>
<name>A0ABP8UJI0_9ACTN</name>
<dbReference type="Pfam" id="PF02909">
    <property type="entry name" value="TetR_C_1"/>
    <property type="match status" value="1"/>
</dbReference>
<dbReference type="InterPro" id="IPR050109">
    <property type="entry name" value="HTH-type_TetR-like_transc_reg"/>
</dbReference>
<evidence type="ECO:0000259" key="6">
    <source>
        <dbReference type="PROSITE" id="PS50977"/>
    </source>
</evidence>
<dbReference type="EMBL" id="BAABHK010000011">
    <property type="protein sequence ID" value="GAA4632682.1"/>
    <property type="molecule type" value="Genomic_DNA"/>
</dbReference>
<dbReference type="Proteomes" id="UP001501442">
    <property type="component" value="Unassembled WGS sequence"/>
</dbReference>
<keyword evidence="3 5" id="KW-0238">DNA-binding</keyword>
<dbReference type="PANTHER" id="PTHR30055">
    <property type="entry name" value="HTH-TYPE TRANSCRIPTIONAL REGULATOR RUTR"/>
    <property type="match status" value="1"/>
</dbReference>
<evidence type="ECO:0000313" key="7">
    <source>
        <dbReference type="EMBL" id="GAA4632682.1"/>
    </source>
</evidence>
<evidence type="ECO:0000256" key="3">
    <source>
        <dbReference type="ARBA" id="ARBA00023125"/>
    </source>
</evidence>
<keyword evidence="4" id="KW-0804">Transcription</keyword>
<proteinExistence type="predicted"/>
<evidence type="ECO:0000256" key="2">
    <source>
        <dbReference type="ARBA" id="ARBA00023015"/>
    </source>
</evidence>
<dbReference type="InterPro" id="IPR001647">
    <property type="entry name" value="HTH_TetR"/>
</dbReference>
<keyword evidence="8" id="KW-1185">Reference proteome</keyword>
<sequence>MPRPRSLTETQIAAAALAVIDRDGLAALTMRAVAKELGMGTMSLYRYVDDREQLEGLVVALVLGSVDTEPPPGSSWRERIAIMVERVRDAVGAHPNVVPLTLTHRQGSPSSLRWAETVLGILTEAGIEGERRVVALRSLVGYLVGAIQLEHLGPLSGEGTRTMAALPAAEYPLLAETARQAARVTVDEEFRRGLNVLLNGLAM</sequence>